<sequence length="1037" mass="112703">MLRKASQSLQPHFRRLHQQARQAPQSRKRTAAAASLISGITVGSYLFYFKPQRIYNDADTSANMSSSSISQMKHDVSPDAESWKDTNTLHSLVWGSSSGRILVTGSHESEGTEGNMRQPTIAKWLEGVALRDLQLHRTHAACVDARGNVYQWGDGFFGPTSKGSAKPMPTLMGMNIVKLQLTDFKVYALSASGKVYVLAADALNQVVPAGQSSSKNSWLNSNWLRKNDRGVRYQELAAMEALGWNEKFVSIVVGDNHLLALTSNGRTFAHPVNKGANRFGQLGLRTFEIADPAAFNTTMKPDTLRIELPPNTAGNKATKPTQVASSLDVAKDLSNIDDSIIHWCTHLYEIPALRGVDVSQIAAGSRSSFVRTSTGRVLGWGANEFGQIGLGSNVTLRVITVPTEVVLWRMVPQKTQSRCLNVTAKGDLTSFIVERSDTGKPITADLLMCGNGQSGGLGNNTYTNSQGSPARVKNVSGLLQYSDRRQQVEPIMPVTVVISPTGHVMVALDTSAESHGVGGQDLMVWGRNFDYELGNGKKSSLAMPTFLDAPDGERLMLMKRKAKEVLDLGGNVIKKNVNVEQQAAAGYGTWACVFPTSLLPLPGSGPFLSLTASIDDLVTANLHFAVQFIYSETPVTTTASSSCLPRSKILQRMPSRVLPAHSRSPRLHYSERLAGAGAISKASLEATAGEESSFSDDEIVWTVSESEDPYGAAVLSDDDFVVLTRSSAQRSMTRKAEDDNVTIHGTPHAFNPGLEPDDRDNISLELAKEVARLNIDPDGGLVGEASGTRMPDLTGVDSTGSSSPETAANKGRKKKRSKEQKAPKRSVNAEGKGRGANIKELNRDEVVVSTDTIAPVLTKSLSEATIVPDIPSAAPAPTSPKKKKRVKVKKDKAVIASPVVHSAPVSSEKVSEQPLNPTPYDEAVTYITSYIANPSVHTNQICHLTLLQSFIIELGLLNDVKLLPTTIKSAKKYIKSRVFLNIRDYLSKRLEGPQAVRDLLFSNRWALVRDMRRKKNHASLKWVKKRGLQDLLVSVFH</sequence>
<dbReference type="Pfam" id="PF13540">
    <property type="entry name" value="RCC1_2"/>
    <property type="match status" value="1"/>
</dbReference>
<feature type="region of interest" description="Disordered" evidence="2">
    <location>
        <begin position="1"/>
        <end position="27"/>
    </location>
</feature>
<dbReference type="Gene3D" id="2.130.10.30">
    <property type="entry name" value="Regulator of chromosome condensation 1/beta-lactamase-inhibitor protein II"/>
    <property type="match status" value="1"/>
</dbReference>
<evidence type="ECO:0000313" key="3">
    <source>
        <dbReference type="EMBL" id="KAF7777535.1"/>
    </source>
</evidence>
<dbReference type="EMBL" id="JABXXO010000005">
    <property type="protein sequence ID" value="KAF7777535.1"/>
    <property type="molecule type" value="Genomic_DNA"/>
</dbReference>
<dbReference type="AlphaFoldDB" id="A0A8H7KIA0"/>
<evidence type="ECO:0000256" key="1">
    <source>
        <dbReference type="PROSITE-ProRule" id="PRU00235"/>
    </source>
</evidence>
<proteinExistence type="predicted"/>
<protein>
    <recommendedName>
        <fullName evidence="5">Regulator of chromosome condensation 1/beta-lactamase-inhibitor protein II</fullName>
    </recommendedName>
</protein>
<dbReference type="PROSITE" id="PS50012">
    <property type="entry name" value="RCC1_3"/>
    <property type="match status" value="1"/>
</dbReference>
<feature type="compositionally biased region" description="Polar residues" evidence="2">
    <location>
        <begin position="796"/>
        <end position="806"/>
    </location>
</feature>
<dbReference type="PANTHER" id="PTHR47563">
    <property type="entry name" value="PROTEIN FMP25, MITOCHONDRIAL"/>
    <property type="match status" value="1"/>
</dbReference>
<reference evidence="3 4" key="1">
    <citation type="journal article" name="Sci. Rep.">
        <title>Telomere-to-telomere assembled and centromere annotated genomes of the two main subspecies of the button mushroom Agaricus bisporus reveal especially polymorphic chromosome ends.</title>
        <authorList>
            <person name="Sonnenberg A.S.M."/>
            <person name="Sedaghat-Telgerd N."/>
            <person name="Lavrijssen B."/>
            <person name="Ohm R.A."/>
            <person name="Hendrickx P.M."/>
            <person name="Scholtmeijer K."/>
            <person name="Baars J.J.P."/>
            <person name="van Peer A."/>
        </authorList>
    </citation>
    <scope>NUCLEOTIDE SEQUENCE [LARGE SCALE GENOMIC DNA]</scope>
    <source>
        <strain evidence="3 4">H119_p4</strain>
    </source>
</reference>
<feature type="compositionally biased region" description="Polar residues" evidence="2">
    <location>
        <begin position="1"/>
        <end position="10"/>
    </location>
</feature>
<gene>
    <name evidence="3" type="ORF">Agabi119p4_3607</name>
</gene>
<dbReference type="GO" id="GO:0005743">
    <property type="term" value="C:mitochondrial inner membrane"/>
    <property type="evidence" value="ECO:0007669"/>
    <property type="project" value="TreeGrafter"/>
</dbReference>
<dbReference type="InterPro" id="IPR053245">
    <property type="entry name" value="MitoProcess-Associated"/>
</dbReference>
<name>A0A8H7KIA0_AGABI</name>
<dbReference type="PANTHER" id="PTHR47563:SF1">
    <property type="entry name" value="PROTEIN FMP25, MITOCHONDRIAL"/>
    <property type="match status" value="1"/>
</dbReference>
<evidence type="ECO:0000313" key="4">
    <source>
        <dbReference type="Proteomes" id="UP000629468"/>
    </source>
</evidence>
<feature type="repeat" description="RCC1" evidence="1">
    <location>
        <begin position="375"/>
        <end position="435"/>
    </location>
</feature>
<evidence type="ECO:0008006" key="5">
    <source>
        <dbReference type="Google" id="ProtNLM"/>
    </source>
</evidence>
<accession>A0A8H7KIA0</accession>
<dbReference type="InterPro" id="IPR000408">
    <property type="entry name" value="Reg_chr_condens"/>
</dbReference>
<evidence type="ECO:0000256" key="2">
    <source>
        <dbReference type="SAM" id="MobiDB-lite"/>
    </source>
</evidence>
<comment type="caution">
    <text evidence="3">The sequence shown here is derived from an EMBL/GenBank/DDBJ whole genome shotgun (WGS) entry which is preliminary data.</text>
</comment>
<dbReference type="GO" id="GO:0034551">
    <property type="term" value="P:mitochondrial respiratory chain complex III assembly"/>
    <property type="evidence" value="ECO:0007669"/>
    <property type="project" value="TreeGrafter"/>
</dbReference>
<dbReference type="Proteomes" id="UP000629468">
    <property type="component" value="Unassembled WGS sequence"/>
</dbReference>
<feature type="region of interest" description="Disordered" evidence="2">
    <location>
        <begin position="776"/>
        <end position="835"/>
    </location>
</feature>
<dbReference type="InterPro" id="IPR009091">
    <property type="entry name" value="RCC1/BLIP-II"/>
</dbReference>
<organism evidence="3 4">
    <name type="scientific">Agaricus bisporus var. burnettii</name>
    <dbReference type="NCBI Taxonomy" id="192524"/>
    <lineage>
        <taxon>Eukaryota</taxon>
        <taxon>Fungi</taxon>
        <taxon>Dikarya</taxon>
        <taxon>Basidiomycota</taxon>
        <taxon>Agaricomycotina</taxon>
        <taxon>Agaricomycetes</taxon>
        <taxon>Agaricomycetidae</taxon>
        <taxon>Agaricales</taxon>
        <taxon>Agaricineae</taxon>
        <taxon>Agaricaceae</taxon>
        <taxon>Agaricus</taxon>
    </lineage>
</organism>
<dbReference type="SUPFAM" id="SSF50985">
    <property type="entry name" value="RCC1/BLIP-II"/>
    <property type="match status" value="1"/>
</dbReference>